<feature type="binding site" evidence="12">
    <location>
        <position position="257"/>
    </location>
    <ligand>
        <name>K(+)</name>
        <dbReference type="ChEBI" id="CHEBI:29103"/>
    </ligand>
</feature>
<comment type="similarity">
    <text evidence="1">Belongs to the carbohydrate kinase pfkB family.</text>
</comment>
<gene>
    <name evidence="12 14" type="primary">rbsK</name>
    <name evidence="14" type="ORF">PQR62_06740</name>
</gene>
<keyword evidence="8 12" id="KW-0067">ATP-binding</keyword>
<feature type="binding site" evidence="12">
    <location>
        <position position="294"/>
    </location>
    <ligand>
        <name>K(+)</name>
        <dbReference type="ChEBI" id="CHEBI:29103"/>
    </ligand>
</feature>
<feature type="binding site" evidence="12">
    <location>
        <begin position="260"/>
        <end position="261"/>
    </location>
    <ligand>
        <name>ATP</name>
        <dbReference type="ChEBI" id="CHEBI:30616"/>
    </ligand>
</feature>
<keyword evidence="10 12" id="KW-0630">Potassium</keyword>
<dbReference type="PROSITE" id="PS00584">
    <property type="entry name" value="PFKB_KINASES_2"/>
    <property type="match status" value="1"/>
</dbReference>
<evidence type="ECO:0000256" key="4">
    <source>
        <dbReference type="ARBA" id="ARBA00022679"/>
    </source>
</evidence>
<dbReference type="InterPro" id="IPR002139">
    <property type="entry name" value="Ribo/fructo_kinase"/>
</dbReference>
<evidence type="ECO:0000313" key="15">
    <source>
        <dbReference type="Proteomes" id="UP001629246"/>
    </source>
</evidence>
<protein>
    <recommendedName>
        <fullName evidence="3 12">Ribokinase</fullName>
        <shortName evidence="12">RK</shortName>
        <ecNumber evidence="2 12">2.7.1.15</ecNumber>
    </recommendedName>
</protein>
<organism evidence="14 15">
    <name type="scientific">Herbaspirillum lusitanum</name>
    <dbReference type="NCBI Taxonomy" id="213312"/>
    <lineage>
        <taxon>Bacteria</taxon>
        <taxon>Pseudomonadati</taxon>
        <taxon>Pseudomonadota</taxon>
        <taxon>Betaproteobacteria</taxon>
        <taxon>Burkholderiales</taxon>
        <taxon>Oxalobacteraceae</taxon>
        <taxon>Herbaspirillum</taxon>
    </lineage>
</organism>
<dbReference type="HAMAP" id="MF_01987">
    <property type="entry name" value="Ribokinase"/>
    <property type="match status" value="1"/>
</dbReference>
<evidence type="ECO:0000256" key="8">
    <source>
        <dbReference type="ARBA" id="ARBA00022840"/>
    </source>
</evidence>
<dbReference type="Pfam" id="PF00294">
    <property type="entry name" value="PfkB"/>
    <property type="match status" value="1"/>
</dbReference>
<dbReference type="NCBIfam" id="TIGR02152">
    <property type="entry name" value="D_ribokin_bact"/>
    <property type="match status" value="1"/>
</dbReference>
<feature type="active site" description="Proton acceptor" evidence="12">
    <location>
        <position position="261"/>
    </location>
</feature>
<feature type="binding site" evidence="12">
    <location>
        <begin position="48"/>
        <end position="52"/>
    </location>
    <ligand>
        <name>substrate</name>
    </ligand>
</feature>
<evidence type="ECO:0000256" key="7">
    <source>
        <dbReference type="ARBA" id="ARBA00022777"/>
    </source>
</evidence>
<evidence type="ECO:0000256" key="5">
    <source>
        <dbReference type="ARBA" id="ARBA00022723"/>
    </source>
</evidence>
<keyword evidence="12" id="KW-0963">Cytoplasm</keyword>
<evidence type="ECO:0000256" key="2">
    <source>
        <dbReference type="ARBA" id="ARBA00012035"/>
    </source>
</evidence>
<evidence type="ECO:0000256" key="3">
    <source>
        <dbReference type="ARBA" id="ARBA00016943"/>
    </source>
</evidence>
<dbReference type="Gene3D" id="3.40.1190.20">
    <property type="match status" value="1"/>
</dbReference>
<comment type="caution">
    <text evidence="14">The sequence shown here is derived from an EMBL/GenBank/DDBJ whole genome shotgun (WGS) entry which is preliminary data.</text>
</comment>
<reference evidence="14 15" key="1">
    <citation type="journal article" date="2024" name="Chem. Sci.">
        <title>Discovery of megapolipeptins by genome mining of a Burkholderiales bacteria collection.</title>
        <authorList>
            <person name="Paulo B.S."/>
            <person name="Recchia M.J.J."/>
            <person name="Lee S."/>
            <person name="Fergusson C.H."/>
            <person name="Romanowski S.B."/>
            <person name="Hernandez A."/>
            <person name="Krull N."/>
            <person name="Liu D.Y."/>
            <person name="Cavanagh H."/>
            <person name="Bos A."/>
            <person name="Gray C.A."/>
            <person name="Murphy B.T."/>
            <person name="Linington R.G."/>
            <person name="Eustaquio A.S."/>
        </authorList>
    </citation>
    <scope>NUCLEOTIDE SEQUENCE [LARGE SCALE GENOMIC DNA]</scope>
    <source>
        <strain evidence="14 15">RL21-008-BIB-A</strain>
    </source>
</reference>
<comment type="cofactor">
    <cofactor evidence="12">
        <name>Mg(2+)</name>
        <dbReference type="ChEBI" id="CHEBI:18420"/>
    </cofactor>
    <text evidence="12">Requires a divalent cation, most likely magnesium in vivo, as an electrophilic catalyst to aid phosphoryl group transfer. It is the chelate of the metal and the nucleotide that is the actual substrate.</text>
</comment>
<comment type="subcellular location">
    <subcellularLocation>
        <location evidence="12">Cytoplasm</location>
    </subcellularLocation>
</comment>
<comment type="activity regulation">
    <text evidence="12">Activated by a monovalent cation that binds near, but not in, the active site. The most likely occupant of the site in vivo is potassium. Ion binding induces a conformational change that may alter substrate affinity.</text>
</comment>
<keyword evidence="7 12" id="KW-0418">Kinase</keyword>
<comment type="function">
    <text evidence="12">Catalyzes the phosphorylation of ribose at O-5 in a reaction requiring ATP and magnesium. The resulting D-ribose-5-phosphate can then be used either for sythesis of nucleotides, histidine, and tryptophan, or as a component of the pentose phosphate pathway.</text>
</comment>
<dbReference type="InterPro" id="IPR011877">
    <property type="entry name" value="Ribokinase"/>
</dbReference>
<keyword evidence="15" id="KW-1185">Reference proteome</keyword>
<feature type="binding site" evidence="12">
    <location>
        <position position="261"/>
    </location>
    <ligand>
        <name>substrate</name>
    </ligand>
</feature>
<dbReference type="Proteomes" id="UP001629246">
    <property type="component" value="Unassembled WGS sequence"/>
</dbReference>
<evidence type="ECO:0000256" key="11">
    <source>
        <dbReference type="ARBA" id="ARBA00023277"/>
    </source>
</evidence>
<keyword evidence="4 12" id="KW-0808">Transferase</keyword>
<keyword evidence="9 12" id="KW-0460">Magnesium</keyword>
<feature type="binding site" evidence="12">
    <location>
        <position position="296"/>
    </location>
    <ligand>
        <name>K(+)</name>
        <dbReference type="ChEBI" id="CHEBI:29103"/>
    </ligand>
</feature>
<dbReference type="InterPro" id="IPR029056">
    <property type="entry name" value="Ribokinase-like"/>
</dbReference>
<sequence>MTLPASAGHAPEIVVLGSINMDQVFRTAVLPARGETVAGSGMRYEPGGKGANQAVAAARQQARVAMIACVGVDEHGRTLTRKLAEDGIDISQVRTCAAAVTGVAAILVSDAGDNSIVVIGGANQRLNASDIDSAQPLIARAGVLICQLESPPAVVAHAMRVARACGVLTVFNPAPAHAMLAELMALADVLIVNESEAAQLSGLTVATTIQARAAAQVLLSMGPAQVIVTLGGAGLLLAEPGSIRHLAAPAVNVVDTTAAGDTFVGAFAAALVRGETLDEAAASAQYAAALTVTRHGAQSAIPGLREVEQFRRTAALQTGSQAPIKSAAD</sequence>
<dbReference type="PANTHER" id="PTHR10584:SF166">
    <property type="entry name" value="RIBOKINASE"/>
    <property type="match status" value="1"/>
</dbReference>
<dbReference type="GO" id="GO:0004747">
    <property type="term" value="F:ribokinase activity"/>
    <property type="evidence" value="ECO:0007669"/>
    <property type="project" value="UniProtKB-EC"/>
</dbReference>
<keyword evidence="6 12" id="KW-0547">Nucleotide-binding</keyword>
<feature type="binding site" evidence="12">
    <location>
        <begin position="229"/>
        <end position="234"/>
    </location>
    <ligand>
        <name>ATP</name>
        <dbReference type="ChEBI" id="CHEBI:30616"/>
    </ligand>
</feature>
<comment type="similarity">
    <text evidence="12">Belongs to the carbohydrate kinase PfkB family. Ribokinase subfamily.</text>
</comment>
<feature type="domain" description="Carbohydrate kinase PfkB" evidence="13">
    <location>
        <begin position="12"/>
        <end position="302"/>
    </location>
</feature>
<feature type="binding site" evidence="12">
    <location>
        <begin position="20"/>
        <end position="22"/>
    </location>
    <ligand>
        <name>substrate</name>
    </ligand>
</feature>
<evidence type="ECO:0000256" key="9">
    <source>
        <dbReference type="ARBA" id="ARBA00022842"/>
    </source>
</evidence>
<evidence type="ECO:0000256" key="10">
    <source>
        <dbReference type="ARBA" id="ARBA00022958"/>
    </source>
</evidence>
<feature type="binding site" evidence="12">
    <location>
        <position position="291"/>
    </location>
    <ligand>
        <name>K(+)</name>
        <dbReference type="ChEBI" id="CHEBI:29103"/>
    </ligand>
</feature>
<evidence type="ECO:0000259" key="13">
    <source>
        <dbReference type="Pfam" id="PF00294"/>
    </source>
</evidence>
<evidence type="ECO:0000256" key="6">
    <source>
        <dbReference type="ARBA" id="ARBA00022741"/>
    </source>
</evidence>
<evidence type="ECO:0000256" key="1">
    <source>
        <dbReference type="ARBA" id="ARBA00005380"/>
    </source>
</evidence>
<evidence type="ECO:0000313" key="14">
    <source>
        <dbReference type="EMBL" id="MFL9923951.1"/>
    </source>
</evidence>
<feature type="binding site" evidence="12">
    <location>
        <position position="255"/>
    </location>
    <ligand>
        <name>K(+)</name>
        <dbReference type="ChEBI" id="CHEBI:29103"/>
    </ligand>
</feature>
<comment type="caution">
    <text evidence="12">Lacks conserved residue(s) required for the propagation of feature annotation.</text>
</comment>
<dbReference type="InterPro" id="IPR011611">
    <property type="entry name" value="PfkB_dom"/>
</dbReference>
<dbReference type="EC" id="2.7.1.15" evidence="2 12"/>
<dbReference type="PRINTS" id="PR00990">
    <property type="entry name" value="RIBOKINASE"/>
</dbReference>
<accession>A0ABW9A4Z5</accession>
<dbReference type="CDD" id="cd01174">
    <property type="entry name" value="ribokinase"/>
    <property type="match status" value="1"/>
</dbReference>
<evidence type="ECO:0000256" key="12">
    <source>
        <dbReference type="HAMAP-Rule" id="MF_01987"/>
    </source>
</evidence>
<dbReference type="InterPro" id="IPR002173">
    <property type="entry name" value="Carboh/pur_kinase_PfkB_CS"/>
</dbReference>
<keyword evidence="11 12" id="KW-0119">Carbohydrate metabolism</keyword>
<keyword evidence="5 12" id="KW-0479">Metal-binding</keyword>
<dbReference type="RefSeq" id="WP_408156104.1">
    <property type="nucleotide sequence ID" value="NZ_JAQQFM010000003.1"/>
</dbReference>
<dbReference type="SUPFAM" id="SSF53613">
    <property type="entry name" value="Ribokinase-like"/>
    <property type="match status" value="1"/>
</dbReference>
<dbReference type="PANTHER" id="PTHR10584">
    <property type="entry name" value="SUGAR KINASE"/>
    <property type="match status" value="1"/>
</dbReference>
<feature type="binding site" evidence="12">
    <location>
        <position position="149"/>
    </location>
    <ligand>
        <name>substrate</name>
    </ligand>
</feature>
<name>A0ABW9A4Z5_9BURK</name>
<comment type="subunit">
    <text evidence="12">Homodimer.</text>
</comment>
<feature type="binding site" evidence="12">
    <location>
        <position position="193"/>
    </location>
    <ligand>
        <name>ATP</name>
        <dbReference type="ChEBI" id="CHEBI:30616"/>
    </ligand>
</feature>
<dbReference type="EMBL" id="JAQQFM010000003">
    <property type="protein sequence ID" value="MFL9923951.1"/>
    <property type="molecule type" value="Genomic_DNA"/>
</dbReference>
<proteinExistence type="inferred from homology"/>
<comment type="catalytic activity">
    <reaction evidence="12">
        <text>D-ribose + ATP = D-ribose 5-phosphate + ADP + H(+)</text>
        <dbReference type="Rhea" id="RHEA:13697"/>
        <dbReference type="ChEBI" id="CHEBI:15378"/>
        <dbReference type="ChEBI" id="CHEBI:30616"/>
        <dbReference type="ChEBI" id="CHEBI:47013"/>
        <dbReference type="ChEBI" id="CHEBI:78346"/>
        <dbReference type="ChEBI" id="CHEBI:456216"/>
        <dbReference type="EC" id="2.7.1.15"/>
    </reaction>
</comment>
<comment type="pathway">
    <text evidence="12">Carbohydrate metabolism; D-ribose degradation; D-ribose 5-phosphate from beta-D-ribopyranose: step 2/2.</text>
</comment>